<dbReference type="CDD" id="cd01749">
    <property type="entry name" value="GATase1_PB"/>
    <property type="match status" value="1"/>
</dbReference>
<feature type="binding site" evidence="7">
    <location>
        <begin position="134"/>
        <end position="135"/>
    </location>
    <ligand>
        <name>L-glutamine</name>
        <dbReference type="ChEBI" id="CHEBI:58359"/>
    </ligand>
</feature>
<dbReference type="GO" id="GO:0036381">
    <property type="term" value="F:pyridoxal 5'-phosphate synthase (glutamine hydrolysing) activity"/>
    <property type="evidence" value="ECO:0007669"/>
    <property type="project" value="UniProtKB-EC"/>
</dbReference>
<dbReference type="SUPFAM" id="SSF52317">
    <property type="entry name" value="Class I glutamine amidotransferase-like"/>
    <property type="match status" value="1"/>
</dbReference>
<evidence type="ECO:0000256" key="4">
    <source>
        <dbReference type="ARBA" id="ARBA00022962"/>
    </source>
</evidence>
<comment type="catalytic activity">
    <reaction evidence="7">
        <text>aldehydo-D-ribose 5-phosphate + D-glyceraldehyde 3-phosphate + L-glutamine = pyridoxal 5'-phosphate + L-glutamate + phosphate + 3 H2O + H(+)</text>
        <dbReference type="Rhea" id="RHEA:31507"/>
        <dbReference type="ChEBI" id="CHEBI:15377"/>
        <dbReference type="ChEBI" id="CHEBI:15378"/>
        <dbReference type="ChEBI" id="CHEBI:29985"/>
        <dbReference type="ChEBI" id="CHEBI:43474"/>
        <dbReference type="ChEBI" id="CHEBI:58273"/>
        <dbReference type="ChEBI" id="CHEBI:58359"/>
        <dbReference type="ChEBI" id="CHEBI:59776"/>
        <dbReference type="ChEBI" id="CHEBI:597326"/>
        <dbReference type="EC" id="4.3.3.6"/>
    </reaction>
</comment>
<dbReference type="PIRSF" id="PIRSF005639">
    <property type="entry name" value="Glut_amidoT_SNO"/>
    <property type="match status" value="1"/>
</dbReference>
<keyword evidence="2 7" id="KW-0378">Hydrolase</keyword>
<dbReference type="RefSeq" id="WP_382393773.1">
    <property type="nucleotide sequence ID" value="NZ_JBHUNA010000021.1"/>
</dbReference>
<evidence type="ECO:0000256" key="6">
    <source>
        <dbReference type="ARBA" id="ARBA00049534"/>
    </source>
</evidence>
<dbReference type="PROSITE" id="PS01236">
    <property type="entry name" value="PDXT_SNO_1"/>
    <property type="match status" value="1"/>
</dbReference>
<sequence>MSVIGVLALQGAVREHVRSIKEAGADAVEIKRVEQLHEIDGLILPGGESTTMRRLMDSYGFFDAIREFGRQGKPIFGTCAGLILMANAIEGQEDANLGLMDMTVARNAFGRQVASFEATLDIKHVGDDFHAVFIRAPYILETGQDAEVLAAYQDRIVAARQGHYLCTAFHPELTDDNRIIAYFADMVEQSKQTLAS</sequence>
<dbReference type="PROSITE" id="PS51130">
    <property type="entry name" value="PDXT_SNO_2"/>
    <property type="match status" value="1"/>
</dbReference>
<feature type="active site" description="Charge relay system" evidence="7">
    <location>
        <position position="170"/>
    </location>
</feature>
<dbReference type="GO" id="GO:0004359">
    <property type="term" value="F:glutaminase activity"/>
    <property type="evidence" value="ECO:0007669"/>
    <property type="project" value="UniProtKB-EC"/>
</dbReference>
<dbReference type="InterPro" id="IPR021196">
    <property type="entry name" value="PdxT/SNO_CS"/>
</dbReference>
<comment type="pathway">
    <text evidence="7">Cofactor biosynthesis; pyridoxal 5'-phosphate biosynthesis.</text>
</comment>
<dbReference type="InterPro" id="IPR029062">
    <property type="entry name" value="Class_I_gatase-like"/>
</dbReference>
<name>A0ABW5V7B7_9BACI</name>
<evidence type="ECO:0000256" key="3">
    <source>
        <dbReference type="ARBA" id="ARBA00022898"/>
    </source>
</evidence>
<proteinExistence type="inferred from homology"/>
<dbReference type="Proteomes" id="UP001597502">
    <property type="component" value="Unassembled WGS sequence"/>
</dbReference>
<keyword evidence="4 7" id="KW-0315">Glutamine amidotransferase</keyword>
<evidence type="ECO:0000256" key="7">
    <source>
        <dbReference type="HAMAP-Rule" id="MF_01615"/>
    </source>
</evidence>
<dbReference type="Gene3D" id="3.40.50.880">
    <property type="match status" value="1"/>
</dbReference>
<evidence type="ECO:0000256" key="1">
    <source>
        <dbReference type="ARBA" id="ARBA00008345"/>
    </source>
</evidence>
<keyword evidence="5 7" id="KW-0456">Lyase</keyword>
<reference evidence="9" key="1">
    <citation type="journal article" date="2019" name="Int. J. Syst. Evol. Microbiol.">
        <title>The Global Catalogue of Microorganisms (GCM) 10K type strain sequencing project: providing services to taxonomists for standard genome sequencing and annotation.</title>
        <authorList>
            <consortium name="The Broad Institute Genomics Platform"/>
            <consortium name="The Broad Institute Genome Sequencing Center for Infectious Disease"/>
            <person name="Wu L."/>
            <person name="Ma J."/>
        </authorList>
    </citation>
    <scope>NUCLEOTIDE SEQUENCE [LARGE SCALE GENOMIC DNA]</scope>
    <source>
        <strain evidence="9">TISTR 1535</strain>
    </source>
</reference>
<feature type="binding site" evidence="7">
    <location>
        <position position="106"/>
    </location>
    <ligand>
        <name>L-glutamine</name>
        <dbReference type="ChEBI" id="CHEBI:58359"/>
    </ligand>
</feature>
<organism evidence="8 9">
    <name type="scientific">Lentibacillus juripiscarius</name>
    <dbReference type="NCBI Taxonomy" id="257446"/>
    <lineage>
        <taxon>Bacteria</taxon>
        <taxon>Bacillati</taxon>
        <taxon>Bacillota</taxon>
        <taxon>Bacilli</taxon>
        <taxon>Bacillales</taxon>
        <taxon>Bacillaceae</taxon>
        <taxon>Lentibacillus</taxon>
    </lineage>
</organism>
<comment type="caution">
    <text evidence="8">The sequence shown here is derived from an EMBL/GenBank/DDBJ whole genome shotgun (WGS) entry which is preliminary data.</text>
</comment>
<feature type="binding site" evidence="7">
    <location>
        <begin position="47"/>
        <end position="49"/>
    </location>
    <ligand>
        <name>L-glutamine</name>
        <dbReference type="ChEBI" id="CHEBI:58359"/>
    </ligand>
</feature>
<dbReference type="InterPro" id="IPR002161">
    <property type="entry name" value="PdxT/SNO"/>
</dbReference>
<dbReference type="HAMAP" id="MF_01615">
    <property type="entry name" value="PdxT"/>
    <property type="match status" value="1"/>
</dbReference>
<keyword evidence="3 7" id="KW-0663">Pyridoxal phosphate</keyword>
<keyword evidence="9" id="KW-1185">Reference proteome</keyword>
<feature type="active site" description="Nucleophile" evidence="7">
    <location>
        <position position="79"/>
    </location>
</feature>
<comment type="similarity">
    <text evidence="1 7">Belongs to the glutaminase PdxT/SNO family.</text>
</comment>
<dbReference type="PANTHER" id="PTHR31559:SF0">
    <property type="entry name" value="PYRIDOXAL 5'-PHOSPHATE SYNTHASE SUBUNIT SNO1-RELATED"/>
    <property type="match status" value="1"/>
</dbReference>
<comment type="catalytic activity">
    <reaction evidence="6 7">
        <text>L-glutamine + H2O = L-glutamate + NH4(+)</text>
        <dbReference type="Rhea" id="RHEA:15889"/>
        <dbReference type="ChEBI" id="CHEBI:15377"/>
        <dbReference type="ChEBI" id="CHEBI:28938"/>
        <dbReference type="ChEBI" id="CHEBI:29985"/>
        <dbReference type="ChEBI" id="CHEBI:58359"/>
        <dbReference type="EC" id="3.5.1.2"/>
    </reaction>
</comment>
<evidence type="ECO:0000313" key="9">
    <source>
        <dbReference type="Proteomes" id="UP001597502"/>
    </source>
</evidence>
<evidence type="ECO:0000313" key="8">
    <source>
        <dbReference type="EMBL" id="MFD2761360.1"/>
    </source>
</evidence>
<dbReference type="NCBIfam" id="TIGR03800">
    <property type="entry name" value="PLP_synth_Pdx2"/>
    <property type="match status" value="1"/>
</dbReference>
<dbReference type="PANTHER" id="PTHR31559">
    <property type="entry name" value="PYRIDOXAL 5'-PHOSPHATE SYNTHASE SUBUNIT SNO"/>
    <property type="match status" value="1"/>
</dbReference>
<comment type="function">
    <text evidence="7">Catalyzes the hydrolysis of glutamine to glutamate and ammonia as part of the biosynthesis of pyridoxal 5'-phosphate. The resulting ammonia molecule is channeled to the active site of PdxS.</text>
</comment>
<accession>A0ABW5V7B7</accession>
<comment type="subunit">
    <text evidence="7">In the presence of PdxS, forms a dodecamer of heterodimers. Only shows activity in the heterodimer.</text>
</comment>
<protein>
    <recommendedName>
        <fullName evidence="7">Pyridoxal 5'-phosphate synthase subunit PdxT</fullName>
        <ecNumber evidence="7">4.3.3.6</ecNumber>
    </recommendedName>
    <alternativeName>
        <fullName evidence="7">Pdx2</fullName>
    </alternativeName>
    <alternativeName>
        <fullName evidence="7">Pyridoxal 5'-phosphate synthase glutaminase subunit</fullName>
        <ecNumber evidence="7">3.5.1.2</ecNumber>
    </alternativeName>
</protein>
<dbReference type="EMBL" id="JBHUNA010000021">
    <property type="protein sequence ID" value="MFD2761360.1"/>
    <property type="molecule type" value="Genomic_DNA"/>
</dbReference>
<dbReference type="PROSITE" id="PS51273">
    <property type="entry name" value="GATASE_TYPE_1"/>
    <property type="match status" value="1"/>
</dbReference>
<gene>
    <name evidence="7 8" type="primary">pdxT</name>
    <name evidence="8" type="ORF">ACFSUO_10295</name>
</gene>
<dbReference type="EC" id="4.3.3.6" evidence="7"/>
<feature type="active site" description="Charge relay system" evidence="7">
    <location>
        <position position="172"/>
    </location>
</feature>
<dbReference type="Pfam" id="PF01174">
    <property type="entry name" value="SNO"/>
    <property type="match status" value="1"/>
</dbReference>
<dbReference type="PROSITE" id="PS51274">
    <property type="entry name" value="GATASE_COBBQ"/>
    <property type="match status" value="1"/>
</dbReference>
<evidence type="ECO:0000256" key="2">
    <source>
        <dbReference type="ARBA" id="ARBA00022801"/>
    </source>
</evidence>
<dbReference type="EC" id="3.5.1.2" evidence="7"/>
<evidence type="ECO:0000256" key="5">
    <source>
        <dbReference type="ARBA" id="ARBA00023239"/>
    </source>
</evidence>